<evidence type="ECO:0000256" key="5">
    <source>
        <dbReference type="ARBA" id="ARBA00023002"/>
    </source>
</evidence>
<feature type="chain" id="PRO_5047412833" evidence="6">
    <location>
        <begin position="31"/>
        <end position="486"/>
    </location>
</feature>
<dbReference type="InterPro" id="IPR006094">
    <property type="entry name" value="Oxid_FAD_bind_N"/>
</dbReference>
<evidence type="ECO:0000256" key="1">
    <source>
        <dbReference type="ARBA" id="ARBA00001974"/>
    </source>
</evidence>
<organism evidence="8 9">
    <name type="scientific">Luteipulveratus flavus</name>
    <dbReference type="NCBI Taxonomy" id="3031728"/>
    <lineage>
        <taxon>Bacteria</taxon>
        <taxon>Bacillati</taxon>
        <taxon>Actinomycetota</taxon>
        <taxon>Actinomycetes</taxon>
        <taxon>Micrococcales</taxon>
        <taxon>Dermacoccaceae</taxon>
        <taxon>Luteipulveratus</taxon>
    </lineage>
</organism>
<keyword evidence="3" id="KW-0285">Flavoprotein</keyword>
<dbReference type="PANTHER" id="PTHR42973:SF39">
    <property type="entry name" value="FAD-BINDING PCMH-TYPE DOMAIN-CONTAINING PROTEIN"/>
    <property type="match status" value="1"/>
</dbReference>
<dbReference type="Gene3D" id="3.40.462.20">
    <property type="match status" value="1"/>
</dbReference>
<dbReference type="Gene3D" id="3.30.465.10">
    <property type="match status" value="1"/>
</dbReference>
<dbReference type="InterPro" id="IPR050416">
    <property type="entry name" value="FAD-linked_Oxidoreductase"/>
</dbReference>
<evidence type="ECO:0000259" key="7">
    <source>
        <dbReference type="PROSITE" id="PS51387"/>
    </source>
</evidence>
<dbReference type="EMBL" id="JAROAV010000052">
    <property type="protein sequence ID" value="MDF8266218.1"/>
    <property type="molecule type" value="Genomic_DNA"/>
</dbReference>
<evidence type="ECO:0000256" key="6">
    <source>
        <dbReference type="SAM" id="SignalP"/>
    </source>
</evidence>
<comment type="caution">
    <text evidence="8">The sequence shown here is derived from an EMBL/GenBank/DDBJ whole genome shotgun (WGS) entry which is preliminary data.</text>
</comment>
<evidence type="ECO:0000313" key="9">
    <source>
        <dbReference type="Proteomes" id="UP001528912"/>
    </source>
</evidence>
<evidence type="ECO:0000256" key="4">
    <source>
        <dbReference type="ARBA" id="ARBA00022827"/>
    </source>
</evidence>
<name>A0ABT6CCI0_9MICO</name>
<dbReference type="InterPro" id="IPR019546">
    <property type="entry name" value="TAT_signal_bac_arc"/>
</dbReference>
<keyword evidence="6" id="KW-0732">Signal</keyword>
<dbReference type="SUPFAM" id="SSF56176">
    <property type="entry name" value="FAD-binding/transporter-associated domain-like"/>
    <property type="match status" value="1"/>
</dbReference>
<accession>A0ABT6CCI0</accession>
<evidence type="ECO:0000313" key="8">
    <source>
        <dbReference type="EMBL" id="MDF8266218.1"/>
    </source>
</evidence>
<proteinExistence type="inferred from homology"/>
<dbReference type="NCBIfam" id="TIGR01409">
    <property type="entry name" value="TAT_signal_seq"/>
    <property type="match status" value="1"/>
</dbReference>
<dbReference type="InterPro" id="IPR006093">
    <property type="entry name" value="Oxy_OxRdtase_FAD_BS"/>
</dbReference>
<dbReference type="Pfam" id="PF01565">
    <property type="entry name" value="FAD_binding_4"/>
    <property type="match status" value="1"/>
</dbReference>
<feature type="domain" description="FAD-binding PCMH-type" evidence="7">
    <location>
        <begin position="76"/>
        <end position="247"/>
    </location>
</feature>
<dbReference type="InterPro" id="IPR036318">
    <property type="entry name" value="FAD-bd_PCMH-like_sf"/>
</dbReference>
<dbReference type="PANTHER" id="PTHR42973">
    <property type="entry name" value="BINDING OXIDOREDUCTASE, PUTATIVE (AFU_ORTHOLOGUE AFUA_1G17690)-RELATED"/>
    <property type="match status" value="1"/>
</dbReference>
<dbReference type="InterPro" id="IPR016167">
    <property type="entry name" value="FAD-bd_PCMH_sub1"/>
</dbReference>
<dbReference type="PROSITE" id="PS51318">
    <property type="entry name" value="TAT"/>
    <property type="match status" value="1"/>
</dbReference>
<dbReference type="Proteomes" id="UP001528912">
    <property type="component" value="Unassembled WGS sequence"/>
</dbReference>
<sequence length="486" mass="50149">MSTITRRAFLGGTAAAGATAALATTRPAHASPGVLLSAAPTRDDWIAFARTMDGAVLLPGSTQYASAKLLFDTRYDGASPAAVVQVRSQADVQRSMVFAGRYGLKVAPRSGGHSYIGASAANGTMVLDTRQYASVSYNASDGTALVFSGAGLYTVHSTLAARGRTIPTGTCPTVGAAGLTLGGGLGVESRQWGVTSDRLSRVSLVLPDGRALSASATSNADLFWAVRGGGGGNVAFVTAMTFRTHTAGSKGIFSLTFPSSAGTKVLTGWARWSLSAYYSRWANVHVDALGNGSISVRITGVTNAGDERAAASSLISSIGVTPSAASYRQLGYLDAVKYLGGGTTSARQGFAAGSDILWTMPSETAGQVLGAVAARSRAGGRGSAILDPLTGALNIPAASSTAFPWRDHLASVQWYVGVGSSSGYTSAYSWINQAHQMLAGRSAGGYVNYLESGQPASRYYAGNFSRLTSLRQTYDPSRRLYSGLSF</sequence>
<evidence type="ECO:0000256" key="2">
    <source>
        <dbReference type="ARBA" id="ARBA00005466"/>
    </source>
</evidence>
<dbReference type="PROSITE" id="PS00862">
    <property type="entry name" value="OX2_COVAL_FAD"/>
    <property type="match status" value="1"/>
</dbReference>
<dbReference type="RefSeq" id="WP_277193427.1">
    <property type="nucleotide sequence ID" value="NZ_JAROAV010000052.1"/>
</dbReference>
<dbReference type="Gene3D" id="3.30.43.10">
    <property type="entry name" value="Uridine Diphospho-n-acetylenolpyruvylglucosamine Reductase, domain 2"/>
    <property type="match status" value="1"/>
</dbReference>
<gene>
    <name evidence="8" type="ORF">P4R38_18355</name>
</gene>
<dbReference type="Pfam" id="PF08031">
    <property type="entry name" value="BBE"/>
    <property type="match status" value="1"/>
</dbReference>
<feature type="signal peptide" evidence="6">
    <location>
        <begin position="1"/>
        <end position="30"/>
    </location>
</feature>
<keyword evidence="9" id="KW-1185">Reference proteome</keyword>
<comment type="cofactor">
    <cofactor evidence="1">
        <name>FAD</name>
        <dbReference type="ChEBI" id="CHEBI:57692"/>
    </cofactor>
</comment>
<dbReference type="InterPro" id="IPR006311">
    <property type="entry name" value="TAT_signal"/>
</dbReference>
<protein>
    <submittedName>
        <fullName evidence="8">FAD-binding oxidoreductase</fullName>
    </submittedName>
</protein>
<dbReference type="InterPro" id="IPR016169">
    <property type="entry name" value="FAD-bd_PCMH_sub2"/>
</dbReference>
<dbReference type="InterPro" id="IPR012951">
    <property type="entry name" value="BBE"/>
</dbReference>
<keyword evidence="5" id="KW-0560">Oxidoreductase</keyword>
<comment type="similarity">
    <text evidence="2">Belongs to the oxygen-dependent FAD-linked oxidoreductase family.</text>
</comment>
<keyword evidence="4" id="KW-0274">FAD</keyword>
<dbReference type="PROSITE" id="PS51387">
    <property type="entry name" value="FAD_PCMH"/>
    <property type="match status" value="1"/>
</dbReference>
<reference evidence="8 9" key="1">
    <citation type="submission" date="2023-03" db="EMBL/GenBank/DDBJ databases">
        <title>YIM 133296 draft genome.</title>
        <authorList>
            <person name="Xiong L."/>
        </authorList>
    </citation>
    <scope>NUCLEOTIDE SEQUENCE [LARGE SCALE GENOMIC DNA]</scope>
    <source>
        <strain evidence="8 9">YIM 133296</strain>
    </source>
</reference>
<evidence type="ECO:0000256" key="3">
    <source>
        <dbReference type="ARBA" id="ARBA00022630"/>
    </source>
</evidence>
<dbReference type="InterPro" id="IPR016166">
    <property type="entry name" value="FAD-bd_PCMH"/>
</dbReference>